<sequence length="459" mass="49655">MKFSKKTRKAVWVYLLSFTFIMSLSACDDSSKPTNNRKLPTGPTTGILTDALISGVSYTTSSGKAGITNDQGIYDYNHGDTVEFKLGHLTLANIQATPIVTPVALADGSDNKLQNLLVLLQSLDSDGNPANGISILADTAAAVSASINLDSDPATFVDSTKLQTILEAGGIKNTAKTAEEANAHFLSQGLNLLSTNIWVQYDDKNANVIRIATDNSGEYLQGVATPDDSCDENRVCGGNTIIKAGVEYGVANVLDFDTRGFKIIGIPTIDTNLQAGLSHPRPTWRIHTDGFELITSDIVTVQRKREQSSLFGELFHVASPIVLSSDDEPILTDVSEKRYNKMDNISSGIVGAWVLDQDSIKTKTLLFFPNKKFMLIDPTGETHQSEQSECGMPGVEFASYDYDTSAKTLTISSYSYDTNGCAGFSETSGVPLSFTINTEGNLATLNKQDKEFTLYRVSR</sequence>
<dbReference type="STRING" id="44575.SAMN05216419_100645"/>
<dbReference type="AlphaFoldDB" id="A0A1N6IZQ0"/>
<feature type="signal peptide" evidence="1">
    <location>
        <begin position="1"/>
        <end position="26"/>
    </location>
</feature>
<feature type="chain" id="PRO_5009936701" description="Adhesin" evidence="1">
    <location>
        <begin position="27"/>
        <end position="459"/>
    </location>
</feature>
<dbReference type="EMBL" id="FSRO01000001">
    <property type="protein sequence ID" value="SIO37588.1"/>
    <property type="molecule type" value="Genomic_DNA"/>
</dbReference>
<name>A0A1N6IZQ0_9PROT</name>
<proteinExistence type="predicted"/>
<evidence type="ECO:0000256" key="1">
    <source>
        <dbReference type="SAM" id="SignalP"/>
    </source>
</evidence>
<dbReference type="PROSITE" id="PS51257">
    <property type="entry name" value="PROKAR_LIPOPROTEIN"/>
    <property type="match status" value="1"/>
</dbReference>
<evidence type="ECO:0000313" key="2">
    <source>
        <dbReference type="EMBL" id="SIO37588.1"/>
    </source>
</evidence>
<dbReference type="Proteomes" id="UP000185062">
    <property type="component" value="Unassembled WGS sequence"/>
</dbReference>
<accession>A0A1N6IZQ0</accession>
<keyword evidence="3" id="KW-1185">Reference proteome</keyword>
<reference evidence="2 3" key="1">
    <citation type="submission" date="2016-12" db="EMBL/GenBank/DDBJ databases">
        <authorList>
            <person name="Song W.-J."/>
            <person name="Kurnit D.M."/>
        </authorList>
    </citation>
    <scope>NUCLEOTIDE SEQUENCE [LARGE SCALE GENOMIC DNA]</scope>
    <source>
        <strain evidence="2 3">ATCC 49181</strain>
    </source>
</reference>
<organism evidence="2 3">
    <name type="scientific">Nitrosomonas cryotolerans ATCC 49181</name>
    <dbReference type="NCBI Taxonomy" id="1131553"/>
    <lineage>
        <taxon>Bacteria</taxon>
        <taxon>Pseudomonadati</taxon>
        <taxon>Pseudomonadota</taxon>
        <taxon>Betaproteobacteria</taxon>
        <taxon>Nitrosomonadales</taxon>
        <taxon>Nitrosomonadaceae</taxon>
        <taxon>Nitrosomonas</taxon>
    </lineage>
</organism>
<evidence type="ECO:0000313" key="3">
    <source>
        <dbReference type="Proteomes" id="UP000185062"/>
    </source>
</evidence>
<keyword evidence="1" id="KW-0732">Signal</keyword>
<protein>
    <recommendedName>
        <fullName evidence="4">Adhesin</fullName>
    </recommendedName>
</protein>
<dbReference type="RefSeq" id="WP_028460972.1">
    <property type="nucleotide sequence ID" value="NZ_FSRO01000001.1"/>
</dbReference>
<evidence type="ECO:0008006" key="4">
    <source>
        <dbReference type="Google" id="ProtNLM"/>
    </source>
</evidence>
<gene>
    <name evidence="2" type="ORF">SAMN02743940_2208</name>
</gene>
<dbReference type="eggNOG" id="COG5276">
    <property type="taxonomic scope" value="Bacteria"/>
</dbReference>